<comment type="caution">
    <text evidence="2">The sequence shown here is derived from an EMBL/GenBank/DDBJ whole genome shotgun (WGS) entry which is preliminary data.</text>
</comment>
<dbReference type="AlphaFoldDB" id="A0A9Q1JB33"/>
<feature type="region of interest" description="Disordered" evidence="1">
    <location>
        <begin position="56"/>
        <end position="91"/>
    </location>
</feature>
<proteinExistence type="predicted"/>
<sequence>MSKLATWSVWTEFSLKGKKGKRPLENMTTCNVLQRAIQKSHPGRSLKDIEGHMTETMKHAPAKCRKQNKRIRQEDGDKSGEETTDDTILLF</sequence>
<feature type="compositionally biased region" description="Basic residues" evidence="1">
    <location>
        <begin position="60"/>
        <end position="70"/>
    </location>
</feature>
<name>A0A9Q1JB33_SYNKA</name>
<protein>
    <submittedName>
        <fullName evidence="2">Uncharacterized protein</fullName>
    </submittedName>
</protein>
<evidence type="ECO:0000256" key="1">
    <source>
        <dbReference type="SAM" id="MobiDB-lite"/>
    </source>
</evidence>
<accession>A0A9Q1JB33</accession>
<dbReference type="Proteomes" id="UP001152622">
    <property type="component" value="Chromosome 2"/>
</dbReference>
<evidence type="ECO:0000313" key="3">
    <source>
        <dbReference type="Proteomes" id="UP001152622"/>
    </source>
</evidence>
<organism evidence="2 3">
    <name type="scientific">Synaphobranchus kaupii</name>
    <name type="common">Kaup's arrowtooth eel</name>
    <dbReference type="NCBI Taxonomy" id="118154"/>
    <lineage>
        <taxon>Eukaryota</taxon>
        <taxon>Metazoa</taxon>
        <taxon>Chordata</taxon>
        <taxon>Craniata</taxon>
        <taxon>Vertebrata</taxon>
        <taxon>Euteleostomi</taxon>
        <taxon>Actinopterygii</taxon>
        <taxon>Neopterygii</taxon>
        <taxon>Teleostei</taxon>
        <taxon>Anguilliformes</taxon>
        <taxon>Synaphobranchidae</taxon>
        <taxon>Synaphobranchus</taxon>
    </lineage>
</organism>
<gene>
    <name evidence="2" type="ORF">SKAU_G00064370</name>
</gene>
<evidence type="ECO:0000313" key="2">
    <source>
        <dbReference type="EMBL" id="KAJ8375857.1"/>
    </source>
</evidence>
<dbReference type="EMBL" id="JAINUF010000002">
    <property type="protein sequence ID" value="KAJ8375857.1"/>
    <property type="molecule type" value="Genomic_DNA"/>
</dbReference>
<dbReference type="OrthoDB" id="8960366at2759"/>
<feature type="compositionally biased region" description="Basic and acidic residues" evidence="1">
    <location>
        <begin position="71"/>
        <end position="81"/>
    </location>
</feature>
<reference evidence="2" key="1">
    <citation type="journal article" date="2023" name="Science">
        <title>Genome structures resolve the early diversification of teleost fishes.</title>
        <authorList>
            <person name="Parey E."/>
            <person name="Louis A."/>
            <person name="Montfort J."/>
            <person name="Bouchez O."/>
            <person name="Roques C."/>
            <person name="Iampietro C."/>
            <person name="Lluch J."/>
            <person name="Castinel A."/>
            <person name="Donnadieu C."/>
            <person name="Desvignes T."/>
            <person name="Floi Bucao C."/>
            <person name="Jouanno E."/>
            <person name="Wen M."/>
            <person name="Mejri S."/>
            <person name="Dirks R."/>
            <person name="Jansen H."/>
            <person name="Henkel C."/>
            <person name="Chen W.J."/>
            <person name="Zahm M."/>
            <person name="Cabau C."/>
            <person name="Klopp C."/>
            <person name="Thompson A.W."/>
            <person name="Robinson-Rechavi M."/>
            <person name="Braasch I."/>
            <person name="Lecointre G."/>
            <person name="Bobe J."/>
            <person name="Postlethwait J.H."/>
            <person name="Berthelot C."/>
            <person name="Roest Crollius H."/>
            <person name="Guiguen Y."/>
        </authorList>
    </citation>
    <scope>NUCLEOTIDE SEQUENCE</scope>
    <source>
        <strain evidence="2">WJC10195</strain>
    </source>
</reference>
<keyword evidence="3" id="KW-1185">Reference proteome</keyword>